<feature type="region of interest" description="Disordered" evidence="1">
    <location>
        <begin position="1"/>
        <end position="32"/>
    </location>
</feature>
<evidence type="ECO:0000313" key="4">
    <source>
        <dbReference type="Proteomes" id="UP000000763"/>
    </source>
</evidence>
<reference evidence="3" key="1">
    <citation type="journal article" date="2002" name="Nature">
        <title>The genome sequence and structure of rice chromosome 1.</title>
        <authorList>
            <person name="Sasaki T."/>
            <person name="Matsumoto T."/>
            <person name="Yamamoto K."/>
            <person name="Sakata K."/>
            <person name="Baba T."/>
            <person name="Katayose Y."/>
            <person name="Wu J."/>
            <person name="Niimura Y."/>
            <person name="Cheng Z."/>
            <person name="Nagamura Y."/>
            <person name="Antonio B.A."/>
            <person name="Kanamori H."/>
            <person name="Hosokawa S."/>
            <person name="Masukawa M."/>
            <person name="Arikawa K."/>
            <person name="Chiden Y."/>
            <person name="Hayashi M."/>
            <person name="Okamoto M."/>
            <person name="Ando T."/>
            <person name="Aoki H."/>
            <person name="Arita K."/>
            <person name="Hamada M."/>
            <person name="Harada C."/>
            <person name="Hijishita S."/>
            <person name="Honda M."/>
            <person name="Ichikawa Y."/>
            <person name="Idonuma A."/>
            <person name="Iijima M."/>
            <person name="Ikeda M."/>
            <person name="Ikeno M."/>
            <person name="Itoh S."/>
            <person name="Itoh T."/>
            <person name="Itoh Y."/>
            <person name="Itoh Y."/>
            <person name="Iwabuchi A."/>
            <person name="Kamiya K."/>
            <person name="Karasawa W."/>
            <person name="Katagiri S."/>
            <person name="Kikuta A."/>
            <person name="Kobayashi N."/>
            <person name="Kono I."/>
            <person name="Machita K."/>
            <person name="Maehara T."/>
            <person name="Mizuno H."/>
            <person name="Mizubayashi T."/>
            <person name="Mukai Y."/>
            <person name="Nagasaki H."/>
            <person name="Nakashima M."/>
            <person name="Nakama Y."/>
            <person name="Nakamichi Y."/>
            <person name="Nakamura M."/>
            <person name="Namiki N."/>
            <person name="Negishi M."/>
            <person name="Ohta I."/>
            <person name="Ono N."/>
            <person name="Saji S."/>
            <person name="Sakai K."/>
            <person name="Shibata M."/>
            <person name="Shimokawa T."/>
            <person name="Shomura A."/>
            <person name="Song J."/>
            <person name="Takazaki Y."/>
            <person name="Terasawa K."/>
            <person name="Tsuji K."/>
            <person name="Waki K."/>
            <person name="Yamagata H."/>
            <person name="Yamane H."/>
            <person name="Yoshiki S."/>
            <person name="Yoshihara R."/>
            <person name="Yukawa K."/>
            <person name="Zhong H."/>
            <person name="Iwama H."/>
            <person name="Endo T."/>
            <person name="Ito H."/>
            <person name="Hahn J.H."/>
            <person name="Kim H.I."/>
            <person name="Eun M.Y."/>
            <person name="Yano M."/>
            <person name="Jiang J."/>
            <person name="Gojobori T."/>
        </authorList>
    </citation>
    <scope>NUCLEOTIDE SEQUENCE</scope>
</reference>
<protein>
    <submittedName>
        <fullName evidence="3">Uncharacterized protein</fullName>
    </submittedName>
</protein>
<name>Q5ZAL7_ORYSJ</name>
<evidence type="ECO:0000313" key="3">
    <source>
        <dbReference type="EMBL" id="BAD53377.1"/>
    </source>
</evidence>
<dbReference type="Proteomes" id="UP000817658">
    <property type="component" value="Chromosome 1"/>
</dbReference>
<accession>Q5ZAL7</accession>
<dbReference type="EMBL" id="AP003406">
    <property type="protein sequence ID" value="BAD53377.1"/>
    <property type="molecule type" value="Genomic_DNA"/>
</dbReference>
<dbReference type="AlphaFoldDB" id="Q5ZAL7"/>
<gene>
    <name evidence="3" type="ORF">B1070A12.42</name>
    <name evidence="2" type="ORF">P0415A04.9</name>
</gene>
<evidence type="ECO:0000313" key="2">
    <source>
        <dbReference type="EMBL" id="BAD53253.1"/>
    </source>
</evidence>
<organism evidence="3">
    <name type="scientific">Oryza sativa subsp. japonica</name>
    <name type="common">Rice</name>
    <dbReference type="NCBI Taxonomy" id="39947"/>
    <lineage>
        <taxon>Eukaryota</taxon>
        <taxon>Viridiplantae</taxon>
        <taxon>Streptophyta</taxon>
        <taxon>Embryophyta</taxon>
        <taxon>Tracheophyta</taxon>
        <taxon>Spermatophyta</taxon>
        <taxon>Magnoliopsida</taxon>
        <taxon>Liliopsida</taxon>
        <taxon>Poales</taxon>
        <taxon>Poaceae</taxon>
        <taxon>BOP clade</taxon>
        <taxon>Oryzoideae</taxon>
        <taxon>Oryzeae</taxon>
        <taxon>Oryzinae</taxon>
        <taxon>Oryza</taxon>
        <taxon>Oryza sativa</taxon>
    </lineage>
</organism>
<dbReference type="Proteomes" id="UP000000763">
    <property type="component" value="Chromosome 1"/>
</dbReference>
<sequence length="84" mass="9228">MPPPVASPYRVVPSSPPPPRASEGEEEESWVAPPPLPHCRTLKMGREKRCRLCRRAVSPHVPLRRALQKGGRRESGVGILMSGP</sequence>
<reference evidence="4" key="2">
    <citation type="journal article" date="2005" name="Nature">
        <title>The map-based sequence of the rice genome.</title>
        <authorList>
            <consortium name="International rice genome sequencing project (IRGSP)"/>
            <person name="Matsumoto T."/>
            <person name="Wu J."/>
            <person name="Kanamori H."/>
            <person name="Katayose Y."/>
            <person name="Fujisawa M."/>
            <person name="Namiki N."/>
            <person name="Mizuno H."/>
            <person name="Yamamoto K."/>
            <person name="Antonio B.A."/>
            <person name="Baba T."/>
            <person name="Sakata K."/>
            <person name="Nagamura Y."/>
            <person name="Aoki H."/>
            <person name="Arikawa K."/>
            <person name="Arita K."/>
            <person name="Bito T."/>
            <person name="Chiden Y."/>
            <person name="Fujitsuka N."/>
            <person name="Fukunaka R."/>
            <person name="Hamada M."/>
            <person name="Harada C."/>
            <person name="Hayashi A."/>
            <person name="Hijishita S."/>
            <person name="Honda M."/>
            <person name="Hosokawa S."/>
            <person name="Ichikawa Y."/>
            <person name="Idonuma A."/>
            <person name="Iijima M."/>
            <person name="Ikeda M."/>
            <person name="Ikeno M."/>
            <person name="Ito K."/>
            <person name="Ito S."/>
            <person name="Ito T."/>
            <person name="Ito Y."/>
            <person name="Ito Y."/>
            <person name="Iwabuchi A."/>
            <person name="Kamiya K."/>
            <person name="Karasawa W."/>
            <person name="Kurita K."/>
            <person name="Katagiri S."/>
            <person name="Kikuta A."/>
            <person name="Kobayashi H."/>
            <person name="Kobayashi N."/>
            <person name="Machita K."/>
            <person name="Maehara T."/>
            <person name="Masukawa M."/>
            <person name="Mizubayashi T."/>
            <person name="Mukai Y."/>
            <person name="Nagasaki H."/>
            <person name="Nagata Y."/>
            <person name="Naito S."/>
            <person name="Nakashima M."/>
            <person name="Nakama Y."/>
            <person name="Nakamichi Y."/>
            <person name="Nakamura M."/>
            <person name="Meguro A."/>
            <person name="Negishi M."/>
            <person name="Ohta I."/>
            <person name="Ohta T."/>
            <person name="Okamoto M."/>
            <person name="Ono N."/>
            <person name="Saji S."/>
            <person name="Sakaguchi M."/>
            <person name="Sakai K."/>
            <person name="Shibata M."/>
            <person name="Shimokawa T."/>
            <person name="Song J."/>
            <person name="Takazaki Y."/>
            <person name="Terasawa K."/>
            <person name="Tsugane M."/>
            <person name="Tsuji K."/>
            <person name="Ueda S."/>
            <person name="Waki K."/>
            <person name="Yamagata H."/>
            <person name="Yamamoto M."/>
            <person name="Yamamoto S."/>
            <person name="Yamane H."/>
            <person name="Yoshiki S."/>
            <person name="Yoshihara R."/>
            <person name="Yukawa K."/>
            <person name="Zhong H."/>
            <person name="Yano M."/>
            <person name="Yuan Q."/>
            <person name="Ouyang S."/>
            <person name="Liu J."/>
            <person name="Jones K.M."/>
            <person name="Gansberger K."/>
            <person name="Moffat K."/>
            <person name="Hill J."/>
            <person name="Bera J."/>
            <person name="Fadrosh D."/>
            <person name="Jin S."/>
            <person name="Johri S."/>
            <person name="Kim M."/>
            <person name="Overton L."/>
            <person name="Reardon M."/>
            <person name="Tsitrin T."/>
            <person name="Vuong H."/>
            <person name="Weaver B."/>
            <person name="Ciecko A."/>
            <person name="Tallon L."/>
            <person name="Jackson J."/>
            <person name="Pai G."/>
            <person name="Aken S.V."/>
            <person name="Utterback T."/>
            <person name="Reidmuller S."/>
            <person name="Feldblyum T."/>
            <person name="Hsiao J."/>
            <person name="Zismann V."/>
            <person name="Iobst S."/>
            <person name="de Vazeille A.R."/>
            <person name="Buell C.R."/>
            <person name="Ying K."/>
            <person name="Li Y."/>
            <person name="Lu T."/>
            <person name="Huang Y."/>
            <person name="Zhao Q."/>
            <person name="Feng Q."/>
            <person name="Zhang L."/>
            <person name="Zhu J."/>
            <person name="Weng Q."/>
            <person name="Mu J."/>
            <person name="Lu Y."/>
            <person name="Fan D."/>
            <person name="Liu Y."/>
            <person name="Guan J."/>
            <person name="Zhang Y."/>
            <person name="Yu S."/>
            <person name="Liu X."/>
            <person name="Zhang Y."/>
            <person name="Hong G."/>
            <person name="Han B."/>
            <person name="Choisne N."/>
            <person name="Demange N."/>
            <person name="Orjeda G."/>
            <person name="Samain S."/>
            <person name="Cattolico L."/>
            <person name="Pelletier E."/>
            <person name="Couloux A."/>
            <person name="Segurens B."/>
            <person name="Wincker P."/>
            <person name="D'Hont A."/>
            <person name="Scarpelli C."/>
            <person name="Weissenbach J."/>
            <person name="Salanoubat M."/>
            <person name="Quetier F."/>
            <person name="Yu Y."/>
            <person name="Kim H.R."/>
            <person name="Rambo T."/>
            <person name="Currie J."/>
            <person name="Collura K."/>
            <person name="Luo M."/>
            <person name="Yang T."/>
            <person name="Ammiraju J.S.S."/>
            <person name="Engler F."/>
            <person name="Soderlund C."/>
            <person name="Wing R.A."/>
            <person name="Palmer L.E."/>
            <person name="de la Bastide M."/>
            <person name="Spiegel L."/>
            <person name="Nascimento L."/>
            <person name="Zutavern T."/>
            <person name="O'Shaughnessy A."/>
            <person name="Dike S."/>
            <person name="Dedhia N."/>
            <person name="Preston R."/>
            <person name="Balija V."/>
            <person name="McCombie W.R."/>
            <person name="Chow T."/>
            <person name="Chen H."/>
            <person name="Chung M."/>
            <person name="Chen C."/>
            <person name="Shaw J."/>
            <person name="Wu H."/>
            <person name="Hsiao K."/>
            <person name="Chao Y."/>
            <person name="Chu M."/>
            <person name="Cheng C."/>
            <person name="Hour A."/>
            <person name="Lee P."/>
            <person name="Lin S."/>
            <person name="Lin Y."/>
            <person name="Liou J."/>
            <person name="Liu S."/>
            <person name="Hsing Y."/>
            <person name="Raghuvanshi S."/>
            <person name="Mohanty A."/>
            <person name="Bharti A.K."/>
            <person name="Gaur A."/>
            <person name="Gupta V."/>
            <person name="Kumar D."/>
            <person name="Ravi V."/>
            <person name="Vij S."/>
            <person name="Kapur A."/>
            <person name="Khurana P."/>
            <person name="Khurana P."/>
            <person name="Khurana J.P."/>
            <person name="Tyagi A.K."/>
            <person name="Gaikwad K."/>
            <person name="Singh A."/>
            <person name="Dalal V."/>
            <person name="Srivastava S."/>
            <person name="Dixit A."/>
            <person name="Pal A.K."/>
            <person name="Ghazi I.A."/>
            <person name="Yadav M."/>
            <person name="Pandit A."/>
            <person name="Bhargava A."/>
            <person name="Sureshbabu K."/>
            <person name="Batra K."/>
            <person name="Sharma T.R."/>
            <person name="Mohapatra T."/>
            <person name="Singh N.K."/>
            <person name="Messing J."/>
            <person name="Nelson A.B."/>
            <person name="Fuks G."/>
            <person name="Kavchok S."/>
            <person name="Keizer G."/>
            <person name="Linton E."/>
            <person name="Llaca V."/>
            <person name="Song R."/>
            <person name="Tanyolac B."/>
            <person name="Young S."/>
            <person name="Ho-Il K."/>
            <person name="Hahn J.H."/>
            <person name="Sangsakoo G."/>
            <person name="Vanavichit A."/>
            <person name="de Mattos Luiz.A.T."/>
            <person name="Zimmer P.D."/>
            <person name="Malone G."/>
            <person name="Dellagostin O."/>
            <person name="de Oliveira A.C."/>
            <person name="Bevan M."/>
            <person name="Bancroft I."/>
            <person name="Minx P."/>
            <person name="Cordum H."/>
            <person name="Wilson R."/>
            <person name="Cheng Z."/>
            <person name="Jin W."/>
            <person name="Jiang J."/>
            <person name="Leong S.A."/>
            <person name="Iwama H."/>
            <person name="Gojobori T."/>
            <person name="Itoh T."/>
            <person name="Niimura Y."/>
            <person name="Fujii Y."/>
            <person name="Habara T."/>
            <person name="Sakai H."/>
            <person name="Sato Y."/>
            <person name="Wilson G."/>
            <person name="Kumar K."/>
            <person name="McCouch S."/>
            <person name="Juretic N."/>
            <person name="Hoen D."/>
            <person name="Wright S."/>
            <person name="Bruskiewich R."/>
            <person name="Bureau T."/>
            <person name="Miyao A."/>
            <person name="Hirochika H."/>
            <person name="Nishikawa T."/>
            <person name="Kadowaki K."/>
            <person name="Sugiura M."/>
            <person name="Burr B."/>
            <person name="Sasaki T."/>
        </authorList>
    </citation>
    <scope>NUCLEOTIDE SEQUENCE [LARGE SCALE GENOMIC DNA]</scope>
    <source>
        <strain evidence="4">cv. Nipponbare</strain>
    </source>
</reference>
<evidence type="ECO:0000256" key="1">
    <source>
        <dbReference type="SAM" id="MobiDB-lite"/>
    </source>
</evidence>
<proteinExistence type="predicted"/>
<reference evidence="4" key="3">
    <citation type="journal article" date="2008" name="Nucleic Acids Res.">
        <title>The rice annotation project database (RAP-DB): 2008 update.</title>
        <authorList>
            <consortium name="The rice annotation project (RAP)"/>
        </authorList>
    </citation>
    <scope>GENOME REANNOTATION</scope>
    <source>
        <strain evidence="4">cv. Nipponbare</strain>
    </source>
</reference>
<dbReference type="EMBL" id="AP003345">
    <property type="protein sequence ID" value="BAD53253.1"/>
    <property type="molecule type" value="Genomic_DNA"/>
</dbReference>